<comment type="caution">
    <text evidence="6">The sequence shown here is derived from an EMBL/GenBank/DDBJ whole genome shotgun (WGS) entry which is preliminary data.</text>
</comment>
<evidence type="ECO:0000256" key="4">
    <source>
        <dbReference type="ARBA" id="ARBA00021735"/>
    </source>
</evidence>
<name>A0A3N0GL12_9ACTN</name>
<evidence type="ECO:0000256" key="3">
    <source>
        <dbReference type="ARBA" id="ARBA00013252"/>
    </source>
</evidence>
<comment type="similarity">
    <text evidence="2">Belongs to the pterin-4-alpha-carbinolamine dehydratase family.</text>
</comment>
<reference evidence="6 7" key="1">
    <citation type="submission" date="2018-11" db="EMBL/GenBank/DDBJ databases">
        <authorList>
            <person name="Li F."/>
        </authorList>
    </citation>
    <scope>NUCLEOTIDE SEQUENCE [LARGE SCALE GENOMIC DNA]</scope>
    <source>
        <strain evidence="6 7">Gsoil 818</strain>
    </source>
</reference>
<evidence type="ECO:0000313" key="6">
    <source>
        <dbReference type="EMBL" id="RNM12730.1"/>
    </source>
</evidence>
<keyword evidence="5 6" id="KW-0456">Lyase</keyword>
<dbReference type="AlphaFoldDB" id="A0A3N0GL12"/>
<dbReference type="OrthoDB" id="15077at2"/>
<evidence type="ECO:0000256" key="5">
    <source>
        <dbReference type="ARBA" id="ARBA00023239"/>
    </source>
</evidence>
<keyword evidence="7" id="KW-1185">Reference proteome</keyword>
<dbReference type="RefSeq" id="WP_123224493.1">
    <property type="nucleotide sequence ID" value="NZ_RJSF01000044.1"/>
</dbReference>
<dbReference type="PANTHER" id="PTHR12599:SF0">
    <property type="entry name" value="PTERIN-4-ALPHA-CARBINOLAMINE DEHYDRATASE"/>
    <property type="match status" value="1"/>
</dbReference>
<evidence type="ECO:0000256" key="2">
    <source>
        <dbReference type="ARBA" id="ARBA00006472"/>
    </source>
</evidence>
<dbReference type="CDD" id="cd00488">
    <property type="entry name" value="PCD_DCoH"/>
    <property type="match status" value="1"/>
</dbReference>
<dbReference type="EC" id="4.2.1.96" evidence="3"/>
<dbReference type="InterPro" id="IPR001533">
    <property type="entry name" value="Pterin_deHydtase"/>
</dbReference>
<evidence type="ECO:0000313" key="7">
    <source>
        <dbReference type="Proteomes" id="UP000279994"/>
    </source>
</evidence>
<dbReference type="InterPro" id="IPR036428">
    <property type="entry name" value="PCD_sf"/>
</dbReference>
<comment type="catalytic activity">
    <reaction evidence="1">
        <text>(4aS,6R)-4a-hydroxy-L-erythro-5,6,7,8-tetrahydrobiopterin = (6R)-L-erythro-6,7-dihydrobiopterin + H2O</text>
        <dbReference type="Rhea" id="RHEA:11920"/>
        <dbReference type="ChEBI" id="CHEBI:15377"/>
        <dbReference type="ChEBI" id="CHEBI:15642"/>
        <dbReference type="ChEBI" id="CHEBI:43120"/>
        <dbReference type="EC" id="4.2.1.96"/>
    </reaction>
</comment>
<organism evidence="6 7">
    <name type="scientific">Nocardioides pocheonensis</name>
    <dbReference type="NCBI Taxonomy" id="661485"/>
    <lineage>
        <taxon>Bacteria</taxon>
        <taxon>Bacillati</taxon>
        <taxon>Actinomycetota</taxon>
        <taxon>Actinomycetes</taxon>
        <taxon>Propionibacteriales</taxon>
        <taxon>Nocardioidaceae</taxon>
        <taxon>Nocardioides</taxon>
    </lineage>
</organism>
<dbReference type="GO" id="GO:0008124">
    <property type="term" value="F:4-alpha-hydroxytetrahydrobiopterin dehydratase activity"/>
    <property type="evidence" value="ECO:0007669"/>
    <property type="project" value="UniProtKB-EC"/>
</dbReference>
<dbReference type="GO" id="GO:0006729">
    <property type="term" value="P:tetrahydrobiopterin biosynthetic process"/>
    <property type="evidence" value="ECO:0007669"/>
    <property type="project" value="InterPro"/>
</dbReference>
<accession>A0A3N0GL12</accession>
<dbReference type="Proteomes" id="UP000279994">
    <property type="component" value="Unassembled WGS sequence"/>
</dbReference>
<dbReference type="NCBIfam" id="NF002017">
    <property type="entry name" value="PRK00823.1-2"/>
    <property type="match status" value="1"/>
</dbReference>
<gene>
    <name evidence="6" type="ORF">EFL26_19275</name>
</gene>
<dbReference type="Pfam" id="PF01329">
    <property type="entry name" value="Pterin_4a"/>
    <property type="match status" value="1"/>
</dbReference>
<sequence length="105" mass="11541">MAVMDDDEIAAALERFPHWRREGHTITRPVEAPSFLEGIDLVGVVARAAEAANHHPDIDIRWRTVTFTLSTHSEGGITAKDFALAEQIDDAVSRAVAHEIDEPGE</sequence>
<dbReference type="SUPFAM" id="SSF55248">
    <property type="entry name" value="PCD-like"/>
    <property type="match status" value="1"/>
</dbReference>
<evidence type="ECO:0000256" key="1">
    <source>
        <dbReference type="ARBA" id="ARBA00001554"/>
    </source>
</evidence>
<dbReference type="EMBL" id="RJSF01000044">
    <property type="protein sequence ID" value="RNM12730.1"/>
    <property type="molecule type" value="Genomic_DNA"/>
</dbReference>
<proteinExistence type="inferred from homology"/>
<dbReference type="Gene3D" id="3.30.1360.20">
    <property type="entry name" value="Transcriptional coactivator/pterin dehydratase"/>
    <property type="match status" value="1"/>
</dbReference>
<dbReference type="PANTHER" id="PTHR12599">
    <property type="entry name" value="PTERIN-4-ALPHA-CARBINOLAMINE DEHYDRATASE"/>
    <property type="match status" value="1"/>
</dbReference>
<protein>
    <recommendedName>
        <fullName evidence="4">Putative pterin-4-alpha-carbinolamine dehydratase</fullName>
        <ecNumber evidence="3">4.2.1.96</ecNumber>
    </recommendedName>
</protein>